<dbReference type="GO" id="GO:0046872">
    <property type="term" value="F:metal ion binding"/>
    <property type="evidence" value="ECO:0007669"/>
    <property type="project" value="UniProtKB-KW"/>
</dbReference>
<dbReference type="InterPro" id="IPR004466">
    <property type="entry name" value="RNase_M5"/>
</dbReference>
<keyword evidence="9" id="KW-0460">Magnesium</keyword>
<dbReference type="CDD" id="cd01027">
    <property type="entry name" value="TOPRIM_RNase_M5_like"/>
    <property type="match status" value="1"/>
</dbReference>
<evidence type="ECO:0000256" key="5">
    <source>
        <dbReference type="ARBA" id="ARBA00022723"/>
    </source>
</evidence>
<organism evidence="14 15">
    <name type="scientific">Orenia metallireducens</name>
    <dbReference type="NCBI Taxonomy" id="1413210"/>
    <lineage>
        <taxon>Bacteria</taxon>
        <taxon>Bacillati</taxon>
        <taxon>Bacillota</taxon>
        <taxon>Clostridia</taxon>
        <taxon>Halanaerobiales</taxon>
        <taxon>Halobacteroidaceae</taxon>
        <taxon>Orenia</taxon>
    </lineage>
</organism>
<dbReference type="PANTHER" id="PTHR39156:SF1">
    <property type="entry name" value="RIBONUCLEASE M5"/>
    <property type="match status" value="1"/>
</dbReference>
<evidence type="ECO:0000256" key="4">
    <source>
        <dbReference type="ARBA" id="ARBA00022722"/>
    </source>
</evidence>
<keyword evidence="10 11" id="KW-0694">RNA-binding</keyword>
<dbReference type="GO" id="GO:0043822">
    <property type="term" value="F:ribonuclease M5 activity"/>
    <property type="evidence" value="ECO:0007669"/>
    <property type="project" value="UniProtKB-UniRule"/>
</dbReference>
<dbReference type="SMART" id="SM00493">
    <property type="entry name" value="TOPRIM"/>
    <property type="match status" value="1"/>
</dbReference>
<name>A0A285GYS0_9FIRM</name>
<evidence type="ECO:0000259" key="13">
    <source>
        <dbReference type="PROSITE" id="PS50880"/>
    </source>
</evidence>
<dbReference type="PROSITE" id="PS50880">
    <property type="entry name" value="TOPRIM"/>
    <property type="match status" value="1"/>
</dbReference>
<dbReference type="NCBIfam" id="TIGR00334">
    <property type="entry name" value="5S_RNA_mat_M5"/>
    <property type="match status" value="1"/>
</dbReference>
<dbReference type="GO" id="GO:0019843">
    <property type="term" value="F:rRNA binding"/>
    <property type="evidence" value="ECO:0007669"/>
    <property type="project" value="UniProtKB-KW"/>
</dbReference>
<dbReference type="Pfam" id="PF13331">
    <property type="entry name" value="DUF4093"/>
    <property type="match status" value="1"/>
</dbReference>
<dbReference type="Pfam" id="PF01751">
    <property type="entry name" value="Toprim"/>
    <property type="match status" value="1"/>
</dbReference>
<evidence type="ECO:0000256" key="9">
    <source>
        <dbReference type="ARBA" id="ARBA00022842"/>
    </source>
</evidence>
<dbReference type="FunFam" id="3.40.1360.10:FF:000006">
    <property type="entry name" value="Ribonuclease M5"/>
    <property type="match status" value="1"/>
</dbReference>
<proteinExistence type="inferred from homology"/>
<evidence type="ECO:0000313" key="15">
    <source>
        <dbReference type="Proteomes" id="UP000219573"/>
    </source>
</evidence>
<evidence type="ECO:0000256" key="11">
    <source>
        <dbReference type="HAMAP-Rule" id="MF_01469"/>
    </source>
</evidence>
<evidence type="ECO:0000256" key="7">
    <source>
        <dbReference type="ARBA" id="ARBA00022759"/>
    </source>
</evidence>
<dbReference type="GO" id="GO:0005737">
    <property type="term" value="C:cytoplasm"/>
    <property type="evidence" value="ECO:0007669"/>
    <property type="project" value="UniProtKB-SubCell"/>
</dbReference>
<dbReference type="Proteomes" id="UP000219573">
    <property type="component" value="Unassembled WGS sequence"/>
</dbReference>
<comment type="subcellular location">
    <subcellularLocation>
        <location evidence="11">Cytoplasm</location>
    </subcellularLocation>
</comment>
<dbReference type="InterPro" id="IPR034141">
    <property type="entry name" value="TOPRIM_RNase_M5-like"/>
</dbReference>
<dbReference type="SUPFAM" id="SSF110455">
    <property type="entry name" value="Toprim domain"/>
    <property type="match status" value="1"/>
</dbReference>
<comment type="catalytic activity">
    <reaction evidence="11">
        <text>Endonucleolytic cleavage of RNA, removing 21 and 42 nucleotides, respectively, from the 5'- and 3'-termini of a 5S-rRNA precursor.</text>
        <dbReference type="EC" id="3.1.26.8"/>
    </reaction>
</comment>
<evidence type="ECO:0000256" key="1">
    <source>
        <dbReference type="ARBA" id="ARBA00022490"/>
    </source>
</evidence>
<keyword evidence="8 11" id="KW-0378">Hydrolase</keyword>
<sequence length="185" mass="20432">MIKEVIVVEGRDDLDAVKKAVDAEVIITQGFSLSRSVLTRIRVAQQKKGVIIFTDPDHAGEQIRRRIKQAVPGCKDAYLAQDKATKSGDIGIENANPEAIREALAKAKVDYQEVEKKFIKDDLVALGLIGGYDSKELRDKVGNELGIGYANGKQFLNRLNNYGITREEFILALEKVTRGVEDGNC</sequence>
<evidence type="ECO:0000256" key="10">
    <source>
        <dbReference type="ARBA" id="ARBA00022884"/>
    </source>
</evidence>
<evidence type="ECO:0000256" key="3">
    <source>
        <dbReference type="ARBA" id="ARBA00022552"/>
    </source>
</evidence>
<dbReference type="RefSeq" id="WP_097017836.1">
    <property type="nucleotide sequence ID" value="NZ_OBDZ01000012.1"/>
</dbReference>
<reference evidence="15" key="1">
    <citation type="submission" date="2017-09" db="EMBL/GenBank/DDBJ databases">
        <authorList>
            <person name="Varghese N."/>
            <person name="Submissions S."/>
        </authorList>
    </citation>
    <scope>NUCLEOTIDE SEQUENCE [LARGE SCALE GENOMIC DNA]</scope>
    <source>
        <strain evidence="15">MSL47</strain>
    </source>
</reference>
<evidence type="ECO:0000256" key="6">
    <source>
        <dbReference type="ARBA" id="ARBA00022730"/>
    </source>
</evidence>
<dbReference type="Gene3D" id="3.40.1360.10">
    <property type="match status" value="1"/>
</dbReference>
<evidence type="ECO:0000256" key="8">
    <source>
        <dbReference type="ARBA" id="ARBA00022801"/>
    </source>
</evidence>
<keyword evidence="5" id="KW-0479">Metal-binding</keyword>
<keyword evidence="1 11" id="KW-0963">Cytoplasm</keyword>
<gene>
    <name evidence="11" type="primary">rnmV</name>
    <name evidence="14" type="ORF">SAMN06265827_11250</name>
</gene>
<keyword evidence="4 11" id="KW-0540">Nuclease</keyword>
<accession>A0A285GYS0</accession>
<dbReference type="InterPro" id="IPR025156">
    <property type="entry name" value="RNase_M5_C"/>
</dbReference>
<dbReference type="PANTHER" id="PTHR39156">
    <property type="entry name" value="RIBONUCLEASE M5"/>
    <property type="match status" value="1"/>
</dbReference>
<dbReference type="HAMAP" id="MF_01469">
    <property type="entry name" value="RNase_M5"/>
    <property type="match status" value="1"/>
</dbReference>
<dbReference type="EC" id="3.1.26.8" evidence="11 12"/>
<dbReference type="InterPro" id="IPR006171">
    <property type="entry name" value="TOPRIM_dom"/>
</dbReference>
<keyword evidence="15" id="KW-1185">Reference proteome</keyword>
<evidence type="ECO:0000256" key="12">
    <source>
        <dbReference type="NCBIfam" id="TIGR00334"/>
    </source>
</evidence>
<evidence type="ECO:0000313" key="14">
    <source>
        <dbReference type="EMBL" id="SNY28770.1"/>
    </source>
</evidence>
<keyword evidence="6 11" id="KW-0699">rRNA-binding</keyword>
<feature type="domain" description="Toprim" evidence="13">
    <location>
        <begin position="3"/>
        <end position="84"/>
    </location>
</feature>
<protein>
    <recommendedName>
        <fullName evidence="11 12">Ribonuclease M5</fullName>
        <ecNumber evidence="11 12">3.1.26.8</ecNumber>
    </recommendedName>
    <alternativeName>
        <fullName evidence="11">RNase M5</fullName>
    </alternativeName>
    <alternativeName>
        <fullName evidence="11">Ribosomal RNA terminal maturase M5</fullName>
    </alternativeName>
</protein>
<evidence type="ECO:0000256" key="2">
    <source>
        <dbReference type="ARBA" id="ARBA00022517"/>
    </source>
</evidence>
<dbReference type="OrthoDB" id="9791329at2"/>
<comment type="function">
    <text evidence="11">Required for correct processing of both the 5' and 3' ends of 5S rRNA precursor. Cleaves both sides of a double-stranded region yielding mature 5S rRNA in one step.</text>
</comment>
<dbReference type="AlphaFoldDB" id="A0A285GYS0"/>
<dbReference type="GO" id="GO:0006364">
    <property type="term" value="P:rRNA processing"/>
    <property type="evidence" value="ECO:0007669"/>
    <property type="project" value="UniProtKB-UniRule"/>
</dbReference>
<dbReference type="EMBL" id="OBDZ01000012">
    <property type="protein sequence ID" value="SNY28770.1"/>
    <property type="molecule type" value="Genomic_DNA"/>
</dbReference>
<dbReference type="STRING" id="1413210.U472_15780"/>
<keyword evidence="3 11" id="KW-0698">rRNA processing</keyword>
<comment type="similarity">
    <text evidence="11">Belongs to the ribonuclease M5 family.</text>
</comment>
<keyword evidence="2 11" id="KW-0690">Ribosome biogenesis</keyword>
<keyword evidence="7 11" id="KW-0255">Endonuclease</keyword>